<dbReference type="InterPro" id="IPR036291">
    <property type="entry name" value="NAD(P)-bd_dom_sf"/>
</dbReference>
<dbReference type="PANTHER" id="PTHR42938:SF47">
    <property type="entry name" value="HYDROXYPYRUVATE REDUCTASE"/>
    <property type="match status" value="1"/>
</dbReference>
<dbReference type="Pfam" id="PF02826">
    <property type="entry name" value="2-Hacid_dh_C"/>
    <property type="match status" value="1"/>
</dbReference>
<dbReference type="SUPFAM" id="SSF55021">
    <property type="entry name" value="ACT-like"/>
    <property type="match status" value="1"/>
</dbReference>
<dbReference type="Gene3D" id="3.40.50.720">
    <property type="entry name" value="NAD(P)-binding Rossmann-like Domain"/>
    <property type="match status" value="2"/>
</dbReference>
<dbReference type="SUPFAM" id="SSF52283">
    <property type="entry name" value="Formate/glycerate dehydrogenase catalytic domain-like"/>
    <property type="match status" value="1"/>
</dbReference>
<dbReference type="GO" id="GO:0004617">
    <property type="term" value="F:phosphoglycerate dehydrogenase activity"/>
    <property type="evidence" value="ECO:0007669"/>
    <property type="project" value="UniProtKB-EC"/>
</dbReference>
<feature type="domain" description="ACT" evidence="6">
    <location>
        <begin position="320"/>
        <end position="389"/>
    </location>
</feature>
<dbReference type="EMBL" id="MN079123">
    <property type="protein sequence ID" value="QEA06073.1"/>
    <property type="molecule type" value="Genomic_DNA"/>
</dbReference>
<dbReference type="PANTHER" id="PTHR42938">
    <property type="entry name" value="FORMATE DEHYDROGENASE 1"/>
    <property type="match status" value="1"/>
</dbReference>
<keyword evidence="4" id="KW-0520">NAD</keyword>
<dbReference type="PROSITE" id="PS00065">
    <property type="entry name" value="D_2_HYDROXYACID_DH_1"/>
    <property type="match status" value="1"/>
</dbReference>
<dbReference type="SUPFAM" id="SSF51735">
    <property type="entry name" value="NAD(P)-binding Rossmann-fold domains"/>
    <property type="match status" value="1"/>
</dbReference>
<dbReference type="UniPathway" id="UPA00135">
    <property type="reaction ID" value="UER00196"/>
</dbReference>
<evidence type="ECO:0000313" key="7">
    <source>
        <dbReference type="EMBL" id="QEA06073.1"/>
    </source>
</evidence>
<protein>
    <recommendedName>
        <fullName evidence="2">phosphoglycerate dehydrogenase</fullName>
        <ecNumber evidence="2">1.1.1.95</ecNumber>
    </recommendedName>
</protein>
<reference evidence="7" key="1">
    <citation type="submission" date="2019-06" db="EMBL/GenBank/DDBJ databases">
        <authorList>
            <person name="Murdoch R.W."/>
            <person name="Fathepure B."/>
        </authorList>
    </citation>
    <scope>NUCLEOTIDE SEQUENCE</scope>
</reference>
<sequence>MYKILTLNNISVKGLDRLPRERYEASSEIQHPDGILLRSHKMHGMALPETVKAVARAGAGVNNVPVDELSHRGIPVFNTPGANANAVKELVVAGLLLAARNICPAWAFARGLEGDDAEINRQAESGKKQFVGFELPGRTLGVIGLGAIGVQVANAARALGMKVIGYDPQITIHSAWKLEADVRRAHSVDEVFAESDAITLHVPEIDATRGLVNADRLAQVREGAVLLNFARSGIVEEPAVVEALDAGRLGAYICDFPSNALKDHDRAVTLPHIGASTNEAQDNCAIMAADQLRDYLETGNVVNSVNFPEMMLPRNGAGDRLTVANNNVPNMLGQISTALADAGLNIADMYNKSRNDLAYTVVDVEGSIPGELVERIRGIEGVLAVRVIE</sequence>
<dbReference type="PROSITE" id="PS00670">
    <property type="entry name" value="D_2_HYDROXYACID_DH_2"/>
    <property type="match status" value="1"/>
</dbReference>
<dbReference type="EC" id="1.1.1.95" evidence="2"/>
<organism evidence="7">
    <name type="scientific">uncultured organism</name>
    <dbReference type="NCBI Taxonomy" id="155900"/>
    <lineage>
        <taxon>unclassified sequences</taxon>
        <taxon>environmental samples</taxon>
    </lineage>
</organism>
<dbReference type="Gene3D" id="3.30.70.260">
    <property type="match status" value="1"/>
</dbReference>
<dbReference type="CDD" id="cd04901">
    <property type="entry name" value="ACT_3PGDH"/>
    <property type="match status" value="1"/>
</dbReference>
<accession>A0A5B8RD82</accession>
<evidence type="ECO:0000256" key="4">
    <source>
        <dbReference type="ARBA" id="ARBA00023027"/>
    </source>
</evidence>
<keyword evidence="3 7" id="KW-0560">Oxidoreductase</keyword>
<comment type="pathway">
    <text evidence="1">Amino-acid biosynthesis; L-serine biosynthesis; L-serine from 3-phospho-D-glycerate: step 1/3.</text>
</comment>
<dbReference type="InterPro" id="IPR029752">
    <property type="entry name" value="D-isomer_DH_CS1"/>
</dbReference>
<name>A0A5B8RD82_9ZZZZ</name>
<dbReference type="PROSITE" id="PS51671">
    <property type="entry name" value="ACT"/>
    <property type="match status" value="1"/>
</dbReference>
<dbReference type="Pfam" id="PF00389">
    <property type="entry name" value="2-Hacid_dh"/>
    <property type="match status" value="1"/>
</dbReference>
<comment type="catalytic activity">
    <reaction evidence="5">
        <text>(2R)-3-phosphoglycerate + NAD(+) = 3-phosphooxypyruvate + NADH + H(+)</text>
        <dbReference type="Rhea" id="RHEA:12641"/>
        <dbReference type="ChEBI" id="CHEBI:15378"/>
        <dbReference type="ChEBI" id="CHEBI:18110"/>
        <dbReference type="ChEBI" id="CHEBI:57540"/>
        <dbReference type="ChEBI" id="CHEBI:57945"/>
        <dbReference type="ChEBI" id="CHEBI:58272"/>
        <dbReference type="EC" id="1.1.1.95"/>
    </reaction>
</comment>
<evidence type="ECO:0000256" key="1">
    <source>
        <dbReference type="ARBA" id="ARBA00005216"/>
    </source>
</evidence>
<gene>
    <name evidence="7" type="primary">serA</name>
    <name evidence="7" type="ORF">KBTEX_02402</name>
</gene>
<evidence type="ECO:0000256" key="2">
    <source>
        <dbReference type="ARBA" id="ARBA00013143"/>
    </source>
</evidence>
<dbReference type="InterPro" id="IPR002912">
    <property type="entry name" value="ACT_dom"/>
</dbReference>
<dbReference type="CDD" id="cd12174">
    <property type="entry name" value="PGDH_like_3"/>
    <property type="match status" value="1"/>
</dbReference>
<dbReference type="InterPro" id="IPR029753">
    <property type="entry name" value="D-isomer_DH_CS"/>
</dbReference>
<proteinExistence type="predicted"/>
<dbReference type="GO" id="GO:0051287">
    <property type="term" value="F:NAD binding"/>
    <property type="evidence" value="ECO:0007669"/>
    <property type="project" value="InterPro"/>
</dbReference>
<evidence type="ECO:0000256" key="5">
    <source>
        <dbReference type="ARBA" id="ARBA00048731"/>
    </source>
</evidence>
<evidence type="ECO:0000259" key="6">
    <source>
        <dbReference type="PROSITE" id="PS51671"/>
    </source>
</evidence>
<dbReference type="InterPro" id="IPR006139">
    <property type="entry name" value="D-isomer_2_OHA_DH_cat_dom"/>
</dbReference>
<evidence type="ECO:0000256" key="3">
    <source>
        <dbReference type="ARBA" id="ARBA00023002"/>
    </source>
</evidence>
<dbReference type="InterPro" id="IPR006140">
    <property type="entry name" value="D-isomer_DH_NAD-bd"/>
</dbReference>
<dbReference type="InterPro" id="IPR045865">
    <property type="entry name" value="ACT-like_dom_sf"/>
</dbReference>
<dbReference type="AlphaFoldDB" id="A0A5B8RD82"/>